<keyword evidence="3" id="KW-1185">Reference proteome</keyword>
<proteinExistence type="predicted"/>
<dbReference type="EMBL" id="JAUKTV010000006">
    <property type="protein sequence ID" value="KAK0736244.1"/>
    <property type="molecule type" value="Genomic_DNA"/>
</dbReference>
<name>A0AA40BL47_9PEZI</name>
<dbReference type="Pfam" id="PF06985">
    <property type="entry name" value="HET"/>
    <property type="match status" value="1"/>
</dbReference>
<organism evidence="2 3">
    <name type="scientific">Apiosordaria backusii</name>
    <dbReference type="NCBI Taxonomy" id="314023"/>
    <lineage>
        <taxon>Eukaryota</taxon>
        <taxon>Fungi</taxon>
        <taxon>Dikarya</taxon>
        <taxon>Ascomycota</taxon>
        <taxon>Pezizomycotina</taxon>
        <taxon>Sordariomycetes</taxon>
        <taxon>Sordariomycetidae</taxon>
        <taxon>Sordariales</taxon>
        <taxon>Lasiosphaeriaceae</taxon>
        <taxon>Apiosordaria</taxon>
    </lineage>
</organism>
<dbReference type="PANTHER" id="PTHR24148:SF64">
    <property type="entry name" value="HETEROKARYON INCOMPATIBILITY DOMAIN-CONTAINING PROTEIN"/>
    <property type="match status" value="1"/>
</dbReference>
<dbReference type="InterPro" id="IPR052895">
    <property type="entry name" value="HetReg/Transcr_Mod"/>
</dbReference>
<feature type="domain" description="Heterokaryon incompatibility" evidence="1">
    <location>
        <begin position="115"/>
        <end position="293"/>
    </location>
</feature>
<accession>A0AA40BL47</accession>
<comment type="caution">
    <text evidence="2">The sequence shown here is derived from an EMBL/GenBank/DDBJ whole genome shotgun (WGS) entry which is preliminary data.</text>
</comment>
<sequence length="344" mass="39568">MTNEDQEDGQAVTYGKATDEWRILNRRLGDPELRARRADAHRPSPRDAIIKGAEKHKVRFTAAFSRETEQQFNYSKLKEGEIRILRLYKSKDPDEPLKADLFKRKLHSEDVYGGYEALSYCWGTKRPTHVIQVRDLNAAAQGGGTTAVQTPNLAKSNTSTPRDLWRIAVGAITHTDFKIRKNLYDALKRLRSKYRDVYLWVDAICIDQSERGKEEKQGQLAMMASIYNSAANVCVWLGEDSFGAQGAFSLVKDIMNYKSFDEIIEDRNKEISWAQLIAIMKANWFSRRWIIQEIALSRDASIHCGEHPDCHFQGNPMQISEDILPKTEEDFFPYLLYLHPSVFQ</sequence>
<evidence type="ECO:0000259" key="1">
    <source>
        <dbReference type="Pfam" id="PF06985"/>
    </source>
</evidence>
<dbReference type="PANTHER" id="PTHR24148">
    <property type="entry name" value="ANKYRIN REPEAT DOMAIN-CONTAINING PROTEIN 39 HOMOLOG-RELATED"/>
    <property type="match status" value="1"/>
</dbReference>
<dbReference type="InterPro" id="IPR010730">
    <property type="entry name" value="HET"/>
</dbReference>
<dbReference type="AlphaFoldDB" id="A0AA40BL47"/>
<evidence type="ECO:0000313" key="2">
    <source>
        <dbReference type="EMBL" id="KAK0736244.1"/>
    </source>
</evidence>
<gene>
    <name evidence="2" type="ORF">B0T21DRAFT_366567</name>
</gene>
<evidence type="ECO:0000313" key="3">
    <source>
        <dbReference type="Proteomes" id="UP001172159"/>
    </source>
</evidence>
<reference evidence="2" key="1">
    <citation type="submission" date="2023-06" db="EMBL/GenBank/DDBJ databases">
        <title>Genome-scale phylogeny and comparative genomics of the fungal order Sordariales.</title>
        <authorList>
            <consortium name="Lawrence Berkeley National Laboratory"/>
            <person name="Hensen N."/>
            <person name="Bonometti L."/>
            <person name="Westerberg I."/>
            <person name="Brannstrom I.O."/>
            <person name="Guillou S."/>
            <person name="Cros-Aarteil S."/>
            <person name="Calhoun S."/>
            <person name="Haridas S."/>
            <person name="Kuo A."/>
            <person name="Mondo S."/>
            <person name="Pangilinan J."/>
            <person name="Riley R."/>
            <person name="Labutti K."/>
            <person name="Andreopoulos B."/>
            <person name="Lipzen A."/>
            <person name="Chen C."/>
            <person name="Yanf M."/>
            <person name="Daum C."/>
            <person name="Ng V."/>
            <person name="Clum A."/>
            <person name="Steindorff A."/>
            <person name="Ohm R."/>
            <person name="Martin F."/>
            <person name="Silar P."/>
            <person name="Natvig D."/>
            <person name="Lalanne C."/>
            <person name="Gautier V."/>
            <person name="Ament-Velasquez S.L."/>
            <person name="Kruys A."/>
            <person name="Hutchinson M.I."/>
            <person name="Powell A.J."/>
            <person name="Barry K."/>
            <person name="Miller A.N."/>
            <person name="Grigoriev I.V."/>
            <person name="Debuchy R."/>
            <person name="Gladieux P."/>
            <person name="Thoren M.H."/>
            <person name="Johannesson H."/>
        </authorList>
    </citation>
    <scope>NUCLEOTIDE SEQUENCE</scope>
    <source>
        <strain evidence="2">CBS 540.89</strain>
    </source>
</reference>
<dbReference type="Proteomes" id="UP001172159">
    <property type="component" value="Unassembled WGS sequence"/>
</dbReference>
<protein>
    <submittedName>
        <fullName evidence="2">Heterokaryon incompatibility protein-domain-containing protein</fullName>
    </submittedName>
</protein>